<protein>
    <submittedName>
        <fullName evidence="2">N-acetyltransferase</fullName>
    </submittedName>
</protein>
<gene>
    <name evidence="2" type="ORF">GCM10007874_23930</name>
</gene>
<dbReference type="InterPro" id="IPR016181">
    <property type="entry name" value="Acyl_CoA_acyltransferase"/>
</dbReference>
<dbReference type="InterPro" id="IPR031165">
    <property type="entry name" value="GNAT_YJDJ"/>
</dbReference>
<evidence type="ECO:0000313" key="2">
    <source>
        <dbReference type="EMBL" id="GLS19376.1"/>
    </source>
</evidence>
<name>A0ABQ6CGC2_9HYPH</name>
<dbReference type="EMBL" id="BSPC01000022">
    <property type="protein sequence ID" value="GLS19376.1"/>
    <property type="molecule type" value="Genomic_DNA"/>
</dbReference>
<evidence type="ECO:0000259" key="1">
    <source>
        <dbReference type="PROSITE" id="PS51729"/>
    </source>
</evidence>
<sequence length="92" mass="10080">MSETVVDNPAQNRFEMAVDDELAVVYYRQEGEALVLVHTEVPQALSGQGIGSRLAQGVFDLIRASGRKAIVRCPFLAKWASRHPDVDDLVVG</sequence>
<dbReference type="InterPro" id="IPR045057">
    <property type="entry name" value="Gcn5-rel_NAT"/>
</dbReference>
<dbReference type="PANTHER" id="PTHR31435">
    <property type="entry name" value="PROTEIN NATD1"/>
    <property type="match status" value="1"/>
</dbReference>
<proteinExistence type="predicted"/>
<dbReference type="PROSITE" id="PS51729">
    <property type="entry name" value="GNAT_YJDJ"/>
    <property type="match status" value="1"/>
</dbReference>
<dbReference type="SUPFAM" id="SSF55729">
    <property type="entry name" value="Acyl-CoA N-acyltransferases (Nat)"/>
    <property type="match status" value="1"/>
</dbReference>
<accession>A0ABQ6CGC2</accession>
<reference evidence="3" key="1">
    <citation type="journal article" date="2019" name="Int. J. Syst. Evol. Microbiol.">
        <title>The Global Catalogue of Microorganisms (GCM) 10K type strain sequencing project: providing services to taxonomists for standard genome sequencing and annotation.</title>
        <authorList>
            <consortium name="The Broad Institute Genomics Platform"/>
            <consortium name="The Broad Institute Genome Sequencing Center for Infectious Disease"/>
            <person name="Wu L."/>
            <person name="Ma J."/>
        </authorList>
    </citation>
    <scope>NUCLEOTIDE SEQUENCE [LARGE SCALE GENOMIC DNA]</scope>
    <source>
        <strain evidence="3">NBRC 101365</strain>
    </source>
</reference>
<dbReference type="Gene3D" id="3.40.630.30">
    <property type="match status" value="1"/>
</dbReference>
<feature type="domain" description="N-acetyltransferase" evidence="1">
    <location>
        <begin position="6"/>
        <end position="91"/>
    </location>
</feature>
<evidence type="ECO:0000313" key="3">
    <source>
        <dbReference type="Proteomes" id="UP001156882"/>
    </source>
</evidence>
<comment type="caution">
    <text evidence="2">The sequence shown here is derived from an EMBL/GenBank/DDBJ whole genome shotgun (WGS) entry which is preliminary data.</text>
</comment>
<dbReference type="Pfam" id="PF14542">
    <property type="entry name" value="Acetyltransf_CG"/>
    <property type="match status" value="1"/>
</dbReference>
<dbReference type="RefSeq" id="WP_284312299.1">
    <property type="nucleotide sequence ID" value="NZ_BSPC01000022.1"/>
</dbReference>
<dbReference type="PANTHER" id="PTHR31435:SF10">
    <property type="entry name" value="BSR4717 PROTEIN"/>
    <property type="match status" value="1"/>
</dbReference>
<dbReference type="Proteomes" id="UP001156882">
    <property type="component" value="Unassembled WGS sequence"/>
</dbReference>
<keyword evidence="3" id="KW-1185">Reference proteome</keyword>
<organism evidence="2 3">
    <name type="scientific">Labrys miyagiensis</name>
    <dbReference type="NCBI Taxonomy" id="346912"/>
    <lineage>
        <taxon>Bacteria</taxon>
        <taxon>Pseudomonadati</taxon>
        <taxon>Pseudomonadota</taxon>
        <taxon>Alphaproteobacteria</taxon>
        <taxon>Hyphomicrobiales</taxon>
        <taxon>Xanthobacteraceae</taxon>
        <taxon>Labrys</taxon>
    </lineage>
</organism>